<evidence type="ECO:0000259" key="5">
    <source>
        <dbReference type="PROSITE" id="PS50865"/>
    </source>
</evidence>
<keyword evidence="10" id="KW-1185">Reference proteome</keyword>
<dbReference type="GO" id="GO:0008270">
    <property type="term" value="F:zinc ion binding"/>
    <property type="evidence" value="ECO:0007669"/>
    <property type="project" value="UniProtKB-KW"/>
</dbReference>
<keyword evidence="3" id="KW-0862">Zinc</keyword>
<accession>A0A3R7JT73</accession>
<evidence type="ECO:0000256" key="4">
    <source>
        <dbReference type="PROSITE-ProRule" id="PRU00134"/>
    </source>
</evidence>
<proteinExistence type="predicted"/>
<keyword evidence="2 4" id="KW-0863">Zinc-finger</keyword>
<feature type="domain" description="MYND-type" evidence="5">
    <location>
        <begin position="18"/>
        <end position="54"/>
    </location>
</feature>
<evidence type="ECO:0000313" key="7">
    <source>
        <dbReference type="EMBL" id="KAG2506928.1"/>
    </source>
</evidence>
<dbReference type="PROSITE" id="PS50865">
    <property type="entry name" value="ZF_MYND_2"/>
    <property type="match status" value="1"/>
</dbReference>
<dbReference type="InterPro" id="IPR002893">
    <property type="entry name" value="Znf_MYND"/>
</dbReference>
<dbReference type="Proteomes" id="UP000285624">
    <property type="component" value="Unassembled WGS sequence"/>
</dbReference>
<dbReference type="Pfam" id="PF01753">
    <property type="entry name" value="zf-MYND"/>
    <property type="match status" value="1"/>
</dbReference>
<dbReference type="EMBL" id="JPWU03000787">
    <property type="protein sequence ID" value="KAG2506928.1"/>
    <property type="molecule type" value="Genomic_DNA"/>
</dbReference>
<name>A0A3R7JT73_9STRA</name>
<reference evidence="10 11" key="2">
    <citation type="submission" date="2018-07" db="EMBL/GenBank/DDBJ databases">
        <title>Genome sequencing of oomycete isolates from Chile give support for New Zealand origin for Phytophthora kernoviae and make available the first Nothophytophthora sp. genome.</title>
        <authorList>
            <person name="Studholme D.J."/>
            <person name="Sanfuentes E."/>
            <person name="Panda P."/>
            <person name="Hill R."/>
            <person name="Sambles C."/>
            <person name="Grant M."/>
            <person name="Williams N.M."/>
            <person name="Mcdougal R.L."/>
        </authorList>
    </citation>
    <scope>NUCLEOTIDE SEQUENCE [LARGE SCALE GENOMIC DNA]</scope>
    <source>
        <strain evidence="8">Chile2</strain>
        <strain evidence="9">Chile4</strain>
    </source>
</reference>
<organism evidence="8 11">
    <name type="scientific">Phytophthora kernoviae</name>
    <dbReference type="NCBI Taxonomy" id="325452"/>
    <lineage>
        <taxon>Eukaryota</taxon>
        <taxon>Sar</taxon>
        <taxon>Stramenopiles</taxon>
        <taxon>Oomycota</taxon>
        <taxon>Peronosporomycetes</taxon>
        <taxon>Peronosporales</taxon>
        <taxon>Peronosporaceae</taxon>
        <taxon>Phytophthora</taxon>
    </lineage>
</organism>
<dbReference type="Gene3D" id="6.10.140.2220">
    <property type="match status" value="1"/>
</dbReference>
<evidence type="ECO:0000256" key="1">
    <source>
        <dbReference type="ARBA" id="ARBA00022723"/>
    </source>
</evidence>
<gene>
    <name evidence="8" type="ORF">BBI17_000705</name>
    <name evidence="9" type="ORF">BBO99_00003193</name>
    <name evidence="6" type="ORF">JM16_009324</name>
    <name evidence="7" type="ORF">JM18_009337</name>
</gene>
<dbReference type="SUPFAM" id="SSF144232">
    <property type="entry name" value="HIT/MYND zinc finger-like"/>
    <property type="match status" value="1"/>
</dbReference>
<dbReference type="AlphaFoldDB" id="A0A3R7JT73"/>
<dbReference type="EMBL" id="JPWV03000776">
    <property type="protein sequence ID" value="KAG2504652.1"/>
    <property type="molecule type" value="Genomic_DNA"/>
</dbReference>
<evidence type="ECO:0000313" key="11">
    <source>
        <dbReference type="Proteomes" id="UP000285883"/>
    </source>
</evidence>
<sequence>MENQTHAVGGGVPVLALCENCGQPSRHRCSRCKAFVVCGKECMKAVWSRHKPDCDTMVGARKMLKDSGTPVSGVPFSLEPDALLRLNARTLEVYRKHGVEEPPKRGSSMDVRKKLEFFLDVLREHDTSSLENRDLPLGEKLFLNCRYNNSYRYALETFTPNEINQLNGMMRTHHVGVQMVLSMQVAAEVDGEN</sequence>
<dbReference type="EMBL" id="MAYM02001761">
    <property type="protein sequence ID" value="RLN10978.1"/>
    <property type="molecule type" value="Genomic_DNA"/>
</dbReference>
<evidence type="ECO:0000313" key="6">
    <source>
        <dbReference type="EMBL" id="KAG2504652.1"/>
    </source>
</evidence>
<keyword evidence="1" id="KW-0479">Metal-binding</keyword>
<protein>
    <recommendedName>
        <fullName evidence="5">MYND-type domain-containing protein</fullName>
    </recommendedName>
</protein>
<reference evidence="6" key="1">
    <citation type="journal article" date="2015" name="Genom Data">
        <title>Genome sequences of six Phytophthora species associated with forests in New Zealand.</title>
        <authorList>
            <person name="Studholme D.J."/>
            <person name="McDougal R.L."/>
            <person name="Sambles C."/>
            <person name="Hansen E."/>
            <person name="Hardy G."/>
            <person name="Grant M."/>
            <person name="Ganley R.J."/>
            <person name="Williams N.M."/>
        </authorList>
    </citation>
    <scope>NUCLEOTIDE SEQUENCE</scope>
    <source>
        <strain evidence="6">NZFS 2646</strain>
        <strain evidence="7">NZFS 3630</strain>
    </source>
</reference>
<evidence type="ECO:0000313" key="9">
    <source>
        <dbReference type="EMBL" id="RLN82019.1"/>
    </source>
</evidence>
<evidence type="ECO:0000256" key="2">
    <source>
        <dbReference type="ARBA" id="ARBA00022771"/>
    </source>
</evidence>
<comment type="caution">
    <text evidence="8">The sequence shown here is derived from an EMBL/GenBank/DDBJ whole genome shotgun (WGS) entry which is preliminary data.</text>
</comment>
<evidence type="ECO:0000256" key="3">
    <source>
        <dbReference type="ARBA" id="ARBA00022833"/>
    </source>
</evidence>
<dbReference type="Proteomes" id="UP000285883">
    <property type="component" value="Unassembled WGS sequence"/>
</dbReference>
<reference evidence="6" key="3">
    <citation type="submission" date="2020-06" db="EMBL/GenBank/DDBJ databases">
        <authorList>
            <person name="Studholme D.J."/>
        </authorList>
    </citation>
    <scope>NUCLEOTIDE SEQUENCE</scope>
    <source>
        <strain evidence="6">NZFS 2646</strain>
        <strain evidence="7">NZFS 3630</strain>
    </source>
</reference>
<dbReference type="EMBL" id="MBDN02000062">
    <property type="protein sequence ID" value="RLN82019.1"/>
    <property type="molecule type" value="Genomic_DNA"/>
</dbReference>
<dbReference type="Proteomes" id="UP000785171">
    <property type="component" value="Unassembled WGS sequence"/>
</dbReference>
<evidence type="ECO:0000313" key="10">
    <source>
        <dbReference type="Proteomes" id="UP000285624"/>
    </source>
</evidence>
<dbReference type="Proteomes" id="UP000792063">
    <property type="component" value="Unassembled WGS sequence"/>
</dbReference>
<evidence type="ECO:0000313" key="8">
    <source>
        <dbReference type="EMBL" id="RLN10978.1"/>
    </source>
</evidence>